<accession>A0A7S3UX59</accession>
<evidence type="ECO:0000313" key="2">
    <source>
        <dbReference type="EMBL" id="CAE0626316.1"/>
    </source>
</evidence>
<dbReference type="Pfam" id="PF01987">
    <property type="entry name" value="AIM24"/>
    <property type="match status" value="1"/>
</dbReference>
<dbReference type="PANTHER" id="PTHR43657:SF1">
    <property type="entry name" value="ALTERED INHERITANCE OF MITOCHONDRIA PROTEIN 24, MITOCHONDRIAL"/>
    <property type="match status" value="1"/>
</dbReference>
<feature type="transmembrane region" description="Helical" evidence="1">
    <location>
        <begin position="272"/>
        <end position="293"/>
    </location>
</feature>
<gene>
    <name evidence="2" type="ORF">HAKA00212_LOCUS4991</name>
</gene>
<dbReference type="SUPFAM" id="SSF51219">
    <property type="entry name" value="TRAP-like"/>
    <property type="match status" value="1"/>
</dbReference>
<dbReference type="InterPro" id="IPR002838">
    <property type="entry name" value="AIM24"/>
</dbReference>
<dbReference type="InterPro" id="IPR016031">
    <property type="entry name" value="Trp_RNA-bd_attenuator-like_dom"/>
</dbReference>
<protein>
    <recommendedName>
        <fullName evidence="3">Altered inheritance of mitochondria protein 24, mitochondrial</fullName>
    </recommendedName>
</protein>
<evidence type="ECO:0000256" key="1">
    <source>
        <dbReference type="SAM" id="Phobius"/>
    </source>
</evidence>
<sequence>MNNQNQQEHHHRETGIDFSIFGSDVQVLQITLLQGDSVTSHISSYCYSSCDVNPYDLPSTASLFQTLFGALSGDPTSSMKKFLNDGTLPGCLTLSGRQNGKILPVHIEDGAIVLLHPCAFLCSTAGVALSAKAVPLPPGPRAAPLPLRPPLRWLAAAGRGLLFLHAGGIVLEKQLAGGEAIKVDVDHLIAISGTCTIESNSLQPTNARVQASTRLLHTCTVTGPGMVYFQSVSNRKLGKDLLHSAAAGRGQAGSGPGGPGGGAPPAASCLRFGLMIATVMMLTLAVSLMTLLLEEELMQ</sequence>
<reference evidence="2" key="1">
    <citation type="submission" date="2021-01" db="EMBL/GenBank/DDBJ databases">
        <authorList>
            <person name="Corre E."/>
            <person name="Pelletier E."/>
            <person name="Niang G."/>
            <person name="Scheremetjew M."/>
            <person name="Finn R."/>
            <person name="Kale V."/>
            <person name="Holt S."/>
            <person name="Cochrane G."/>
            <person name="Meng A."/>
            <person name="Brown T."/>
            <person name="Cohen L."/>
        </authorList>
    </citation>
    <scope>NUCLEOTIDE SEQUENCE</scope>
    <source>
        <strain evidence="2">CCMP3107</strain>
    </source>
</reference>
<dbReference type="EMBL" id="HBIU01011392">
    <property type="protein sequence ID" value="CAE0626316.1"/>
    <property type="molecule type" value="Transcribed_RNA"/>
</dbReference>
<keyword evidence="1" id="KW-1133">Transmembrane helix</keyword>
<evidence type="ECO:0008006" key="3">
    <source>
        <dbReference type="Google" id="ProtNLM"/>
    </source>
</evidence>
<proteinExistence type="predicted"/>
<dbReference type="Gene3D" id="3.60.160.10">
    <property type="entry name" value="Mitochondrial biogenesis AIM24"/>
    <property type="match status" value="1"/>
</dbReference>
<organism evidence="2">
    <name type="scientific">Heterosigma akashiwo</name>
    <name type="common">Chromophytic alga</name>
    <name type="synonym">Heterosigma carterae</name>
    <dbReference type="NCBI Taxonomy" id="2829"/>
    <lineage>
        <taxon>Eukaryota</taxon>
        <taxon>Sar</taxon>
        <taxon>Stramenopiles</taxon>
        <taxon>Ochrophyta</taxon>
        <taxon>Raphidophyceae</taxon>
        <taxon>Chattonellales</taxon>
        <taxon>Chattonellaceae</taxon>
        <taxon>Heterosigma</taxon>
    </lineage>
</organism>
<dbReference type="InterPro" id="IPR036983">
    <property type="entry name" value="AIM24_sf"/>
</dbReference>
<dbReference type="AlphaFoldDB" id="A0A7S3UX59"/>
<keyword evidence="1" id="KW-0812">Transmembrane</keyword>
<name>A0A7S3UX59_HETAK</name>
<dbReference type="PANTHER" id="PTHR43657">
    <property type="entry name" value="TRYPTOPHAN RNA-BINDING ATTENUATOR PROTEIN-LIKE PROTEIN"/>
    <property type="match status" value="1"/>
</dbReference>
<keyword evidence="1" id="KW-0472">Membrane</keyword>